<evidence type="ECO:0000313" key="5">
    <source>
        <dbReference type="EMBL" id="AGU14723.1"/>
    </source>
</evidence>
<dbReference type="RefSeq" id="WP_020975874.1">
    <property type="nucleotide sequence ID" value="NC_022198.1"/>
</dbReference>
<dbReference type="HOGENOM" id="CLU_066245_1_0_11"/>
<reference evidence="5 6" key="1">
    <citation type="journal article" date="2013" name="Genome Announc.">
        <title>Whole-Genome Sequence of the Clinical Strain Corynebacterium argentoratense DSM 44202, Isolated from a Human Throat Specimen.</title>
        <authorList>
            <person name="Bomholt C."/>
            <person name="Glaub A."/>
            <person name="Gravermann K."/>
            <person name="Albersmeier A."/>
            <person name="Brinkrolf K."/>
            <person name="Ruckert C."/>
            <person name="Tauch A."/>
        </authorList>
    </citation>
    <scope>NUCLEOTIDE SEQUENCE [LARGE SCALE GENOMIC DNA]</scope>
    <source>
        <strain evidence="5">DSM 44202</strain>
    </source>
</reference>
<keyword evidence="2 4" id="KW-0547">Nucleotide-binding</keyword>
<dbReference type="SUPFAM" id="SSF100950">
    <property type="entry name" value="NagB/RpiA/CoA transferase-like"/>
    <property type="match status" value="1"/>
</dbReference>
<feature type="binding site" evidence="4">
    <location>
        <begin position="163"/>
        <end position="171"/>
    </location>
    <ligand>
        <name>ATP</name>
        <dbReference type="ChEBI" id="CHEBI:30616"/>
    </ligand>
</feature>
<dbReference type="EMBL" id="CP006365">
    <property type="protein sequence ID" value="AGU14723.1"/>
    <property type="molecule type" value="Genomic_DNA"/>
</dbReference>
<dbReference type="InterPro" id="IPR037171">
    <property type="entry name" value="NagB/RpiA_transferase-like"/>
</dbReference>
<dbReference type="GO" id="GO:0035999">
    <property type="term" value="P:tetrahydrofolate interconversion"/>
    <property type="evidence" value="ECO:0007669"/>
    <property type="project" value="TreeGrafter"/>
</dbReference>
<evidence type="ECO:0000256" key="3">
    <source>
        <dbReference type="ARBA" id="ARBA00022840"/>
    </source>
</evidence>
<accession>U3GW92</accession>
<dbReference type="PIRSF" id="PIRSF006806">
    <property type="entry name" value="FTHF_cligase"/>
    <property type="match status" value="1"/>
</dbReference>
<gene>
    <name evidence="5" type="ORF">CARG_02855</name>
</gene>
<dbReference type="Pfam" id="PF01812">
    <property type="entry name" value="5-FTHF_cyc-lig"/>
    <property type="match status" value="1"/>
</dbReference>
<evidence type="ECO:0000256" key="1">
    <source>
        <dbReference type="ARBA" id="ARBA00010638"/>
    </source>
</evidence>
<proteinExistence type="inferred from homology"/>
<evidence type="ECO:0000256" key="2">
    <source>
        <dbReference type="ARBA" id="ARBA00022741"/>
    </source>
</evidence>
<dbReference type="PATRIC" id="fig|1348662.3.peg.560"/>
<dbReference type="InterPro" id="IPR002698">
    <property type="entry name" value="FTHF_cligase"/>
</dbReference>
<comment type="similarity">
    <text evidence="1">Belongs to the 5-formyltetrahydrofolate cyclo-ligase family.</text>
</comment>
<sequence>MSRKDKDALRRKLLATRAVLGDDAASHTVDAATRCARRVAEGIVPQWCSRVGASTDPVVTLAAYAPDVGEPGWCMDESGAAKPGVFVQALRSAFWEAGVKVTVVLPRVLPGRLMAWHVYERMEDLAPGAFGLLEPLECLPTVDVTDIDIFVVPALACTATGERLGRGAGFYDRALGAAGVGTGVQTPARRSARPLVAALVHDHEVVDTVFAEPHDAPVDLVLTSGLGGNHMAAR</sequence>
<dbReference type="GO" id="GO:0009396">
    <property type="term" value="P:folic acid-containing compound biosynthetic process"/>
    <property type="evidence" value="ECO:0007669"/>
    <property type="project" value="TreeGrafter"/>
</dbReference>
<keyword evidence="3 4" id="KW-0067">ATP-binding</keyword>
<keyword evidence="6" id="KW-1185">Reference proteome</keyword>
<protein>
    <recommendedName>
        <fullName evidence="7">5-formyltetrahydrofolate cyclo-ligase</fullName>
    </recommendedName>
</protein>
<dbReference type="InterPro" id="IPR024185">
    <property type="entry name" value="FTHF_cligase-like_sf"/>
</dbReference>
<dbReference type="PANTHER" id="PTHR23407">
    <property type="entry name" value="ATPASE INHIBITOR/5-FORMYLTETRAHYDROFOLATE CYCLO-LIGASE"/>
    <property type="match status" value="1"/>
</dbReference>
<dbReference type="OrthoDB" id="3242798at2"/>
<organism evidence="5 6">
    <name type="scientific">Corynebacterium argentoratense DSM 44202</name>
    <dbReference type="NCBI Taxonomy" id="1348662"/>
    <lineage>
        <taxon>Bacteria</taxon>
        <taxon>Bacillati</taxon>
        <taxon>Actinomycetota</taxon>
        <taxon>Actinomycetes</taxon>
        <taxon>Mycobacteriales</taxon>
        <taxon>Corynebacteriaceae</taxon>
        <taxon>Corynebacterium</taxon>
    </lineage>
</organism>
<evidence type="ECO:0008006" key="7">
    <source>
        <dbReference type="Google" id="ProtNLM"/>
    </source>
</evidence>
<dbReference type="GeneID" id="78250672"/>
<evidence type="ECO:0000313" key="6">
    <source>
        <dbReference type="Proteomes" id="UP000016943"/>
    </source>
</evidence>
<dbReference type="KEGG" id="caz:CARG_02855"/>
<dbReference type="eggNOG" id="COG0212">
    <property type="taxonomic scope" value="Bacteria"/>
</dbReference>
<dbReference type="AlphaFoldDB" id="U3GW92"/>
<name>U3GW92_9CORY</name>
<dbReference type="PANTHER" id="PTHR23407:SF1">
    <property type="entry name" value="5-FORMYLTETRAHYDROFOLATE CYCLO-LIGASE"/>
    <property type="match status" value="1"/>
</dbReference>
<dbReference type="GO" id="GO:0005524">
    <property type="term" value="F:ATP binding"/>
    <property type="evidence" value="ECO:0007669"/>
    <property type="project" value="UniProtKB-KW"/>
</dbReference>
<dbReference type="Gene3D" id="3.40.50.10420">
    <property type="entry name" value="NagB/RpiA/CoA transferase-like"/>
    <property type="match status" value="1"/>
</dbReference>
<dbReference type="STRING" id="1348662.CARG_02855"/>
<evidence type="ECO:0000256" key="4">
    <source>
        <dbReference type="PIRSR" id="PIRSR006806-1"/>
    </source>
</evidence>
<dbReference type="GO" id="GO:0030272">
    <property type="term" value="F:5-formyltetrahydrofolate cyclo-ligase activity"/>
    <property type="evidence" value="ECO:0007669"/>
    <property type="project" value="TreeGrafter"/>
</dbReference>
<dbReference type="Proteomes" id="UP000016943">
    <property type="component" value="Chromosome"/>
</dbReference>